<evidence type="ECO:0000256" key="1">
    <source>
        <dbReference type="SAM" id="Phobius"/>
    </source>
</evidence>
<feature type="transmembrane region" description="Helical" evidence="1">
    <location>
        <begin position="36"/>
        <end position="56"/>
    </location>
</feature>
<keyword evidence="3" id="KW-1185">Reference proteome</keyword>
<proteinExistence type="predicted"/>
<keyword evidence="1" id="KW-1133">Transmembrane helix</keyword>
<comment type="caution">
    <text evidence="2">The sequence shown here is derived from an EMBL/GenBank/DDBJ whole genome shotgun (WGS) entry which is preliminary data.</text>
</comment>
<name>A0A4R7C8V8_9HYPH</name>
<keyword evidence="1" id="KW-0472">Membrane</keyword>
<dbReference type="Proteomes" id="UP000295122">
    <property type="component" value="Unassembled WGS sequence"/>
</dbReference>
<gene>
    <name evidence="2" type="ORF">EV668_1719</name>
</gene>
<protein>
    <submittedName>
        <fullName evidence="2">Uncharacterized protein</fullName>
    </submittedName>
</protein>
<dbReference type="EMBL" id="SNZR01000011">
    <property type="protein sequence ID" value="TDR94432.1"/>
    <property type="molecule type" value="Genomic_DNA"/>
</dbReference>
<sequence>MAVHPFPIDRARLASMPRVSPDDRFWMRREGPALRFSRAGGLLIGSAIVGGAMLAFHSVESPRTSPPELQIVYEAGPLAHPAR</sequence>
<keyword evidence="1" id="KW-0812">Transmembrane</keyword>
<accession>A0A4R7C8V8</accession>
<dbReference type="RefSeq" id="WP_133769328.1">
    <property type="nucleotide sequence ID" value="NZ_SNZR01000011.1"/>
</dbReference>
<evidence type="ECO:0000313" key="3">
    <source>
        <dbReference type="Proteomes" id="UP000295122"/>
    </source>
</evidence>
<reference evidence="2 3" key="1">
    <citation type="submission" date="2019-03" db="EMBL/GenBank/DDBJ databases">
        <title>Genomic Encyclopedia of Type Strains, Phase IV (KMG-IV): sequencing the most valuable type-strain genomes for metagenomic binning, comparative biology and taxonomic classification.</title>
        <authorList>
            <person name="Goeker M."/>
        </authorList>
    </citation>
    <scope>NUCLEOTIDE SEQUENCE [LARGE SCALE GENOMIC DNA]</scope>
    <source>
        <strain evidence="2 3">DSM 25903</strain>
    </source>
</reference>
<organism evidence="2 3">
    <name type="scientific">Enterovirga rhinocerotis</name>
    <dbReference type="NCBI Taxonomy" id="1339210"/>
    <lineage>
        <taxon>Bacteria</taxon>
        <taxon>Pseudomonadati</taxon>
        <taxon>Pseudomonadota</taxon>
        <taxon>Alphaproteobacteria</taxon>
        <taxon>Hyphomicrobiales</taxon>
        <taxon>Methylobacteriaceae</taxon>
        <taxon>Enterovirga</taxon>
    </lineage>
</organism>
<dbReference type="AlphaFoldDB" id="A0A4R7C8V8"/>
<evidence type="ECO:0000313" key="2">
    <source>
        <dbReference type="EMBL" id="TDR94432.1"/>
    </source>
</evidence>